<reference evidence="4" key="1">
    <citation type="submission" date="2023-06" db="EMBL/GenBank/DDBJ databases">
        <authorList>
            <consortium name="Lawrence Berkeley National Laboratory"/>
            <person name="Ahrendt S."/>
            <person name="Sahu N."/>
            <person name="Indic B."/>
            <person name="Wong-Bajracharya J."/>
            <person name="Merenyi Z."/>
            <person name="Ke H.-M."/>
            <person name="Monk M."/>
            <person name="Kocsube S."/>
            <person name="Drula E."/>
            <person name="Lipzen A."/>
            <person name="Balint B."/>
            <person name="Henrissat B."/>
            <person name="Andreopoulos B."/>
            <person name="Martin F.M."/>
            <person name="Harder C.B."/>
            <person name="Rigling D."/>
            <person name="Ford K.L."/>
            <person name="Foster G.D."/>
            <person name="Pangilinan J."/>
            <person name="Papanicolaou A."/>
            <person name="Barry K."/>
            <person name="LaButti K."/>
            <person name="Viragh M."/>
            <person name="Koriabine M."/>
            <person name="Yan M."/>
            <person name="Riley R."/>
            <person name="Champramary S."/>
            <person name="Plett K.L."/>
            <person name="Tsai I.J."/>
            <person name="Slot J."/>
            <person name="Sipos G."/>
            <person name="Plett J."/>
            <person name="Nagy L.G."/>
            <person name="Grigoriev I.V."/>
        </authorList>
    </citation>
    <scope>NUCLEOTIDE SEQUENCE</scope>
    <source>
        <strain evidence="4">FPL87.14</strain>
    </source>
</reference>
<name>A0AA39MM47_9AGAR</name>
<dbReference type="PRINTS" id="PR00080">
    <property type="entry name" value="SDRFAMILY"/>
</dbReference>
<dbReference type="PRINTS" id="PR00081">
    <property type="entry name" value="GDHRDH"/>
</dbReference>
<dbReference type="Gene3D" id="3.40.50.720">
    <property type="entry name" value="NAD(P)-binding Rossmann-like Domain"/>
    <property type="match status" value="1"/>
</dbReference>
<comment type="similarity">
    <text evidence="1">Belongs to the short-chain dehydrogenases/reductases (SDR) family.</text>
</comment>
<keyword evidence="3" id="KW-0560">Oxidoreductase</keyword>
<comment type="caution">
    <text evidence="4">The sequence shown here is derived from an EMBL/GenBank/DDBJ whole genome shotgun (WGS) entry which is preliminary data.</text>
</comment>
<dbReference type="InterPro" id="IPR036291">
    <property type="entry name" value="NAD(P)-bd_dom_sf"/>
</dbReference>
<evidence type="ECO:0000256" key="2">
    <source>
        <dbReference type="ARBA" id="ARBA00022857"/>
    </source>
</evidence>
<dbReference type="AlphaFoldDB" id="A0AA39MM47"/>
<dbReference type="SUPFAM" id="SSF51735">
    <property type="entry name" value="NAD(P)-binding Rossmann-fold domains"/>
    <property type="match status" value="1"/>
</dbReference>
<dbReference type="PANTHER" id="PTHR43618:SF4">
    <property type="entry name" value="SHORT CHAIN DEHYDROGENASE_REDUCTASE FAMILY (AFU_ORTHOLOGUE AFUA_7G04540)"/>
    <property type="match status" value="1"/>
</dbReference>
<keyword evidence="5" id="KW-1185">Reference proteome</keyword>
<dbReference type="CDD" id="cd05233">
    <property type="entry name" value="SDR_c"/>
    <property type="match status" value="1"/>
</dbReference>
<dbReference type="Proteomes" id="UP001175226">
    <property type="component" value="Unassembled WGS sequence"/>
</dbReference>
<gene>
    <name evidence="4" type="ORF">EV421DRAFT_1906314</name>
</gene>
<dbReference type="EMBL" id="JAUEPT010000040">
    <property type="protein sequence ID" value="KAK0438978.1"/>
    <property type="molecule type" value="Genomic_DNA"/>
</dbReference>
<dbReference type="InterPro" id="IPR052178">
    <property type="entry name" value="Sec_Metab_Biosynth_SDR"/>
</dbReference>
<keyword evidence="2" id="KW-0521">NADP</keyword>
<organism evidence="4 5">
    <name type="scientific">Armillaria borealis</name>
    <dbReference type="NCBI Taxonomy" id="47425"/>
    <lineage>
        <taxon>Eukaryota</taxon>
        <taxon>Fungi</taxon>
        <taxon>Dikarya</taxon>
        <taxon>Basidiomycota</taxon>
        <taxon>Agaricomycotina</taxon>
        <taxon>Agaricomycetes</taxon>
        <taxon>Agaricomycetidae</taxon>
        <taxon>Agaricales</taxon>
        <taxon>Marasmiineae</taxon>
        <taxon>Physalacriaceae</taxon>
        <taxon>Armillaria</taxon>
    </lineage>
</organism>
<accession>A0AA39MM47</accession>
<proteinExistence type="inferred from homology"/>
<evidence type="ECO:0000256" key="3">
    <source>
        <dbReference type="ARBA" id="ARBA00023002"/>
    </source>
</evidence>
<evidence type="ECO:0000313" key="5">
    <source>
        <dbReference type="Proteomes" id="UP001175226"/>
    </source>
</evidence>
<dbReference type="GO" id="GO:0016491">
    <property type="term" value="F:oxidoreductase activity"/>
    <property type="evidence" value="ECO:0007669"/>
    <property type="project" value="UniProtKB-KW"/>
</dbReference>
<sequence>MADLNMATVMSLSGRVALVTGGGTGIGFNIAKSFAANGAKVYITGRRLDVLEKAAASVTGVPGSITPLQMDVTDEEDVKAGAKHVEETDGKLDILVNNAGIAGSLRDPDFTAKQATASDPLEPETVQNWADIFSLNTIAPFFVVRAFQSLLIEGAHSRPQGTSSVINISNVAAKISTPGPGTCVCAAIPSRIDPTRLDQMAYSVTKAALDKLTLVLGMSFAGRGIPIRVNALQPGAFASQMIGPEVLEAIKTNIPGVTAPIPARRHGTEAEIGTAATYLAVSDYTNGALLSIEGGISLVNP</sequence>
<dbReference type="PANTHER" id="PTHR43618">
    <property type="entry name" value="7-ALPHA-HYDROXYSTEROID DEHYDROGENASE"/>
    <property type="match status" value="1"/>
</dbReference>
<dbReference type="InterPro" id="IPR002347">
    <property type="entry name" value="SDR_fam"/>
</dbReference>
<protein>
    <submittedName>
        <fullName evidence="4">Short-chain dehydrogenase</fullName>
    </submittedName>
</protein>
<evidence type="ECO:0000313" key="4">
    <source>
        <dbReference type="EMBL" id="KAK0438978.1"/>
    </source>
</evidence>
<evidence type="ECO:0000256" key="1">
    <source>
        <dbReference type="ARBA" id="ARBA00006484"/>
    </source>
</evidence>
<dbReference type="Pfam" id="PF13561">
    <property type="entry name" value="adh_short_C2"/>
    <property type="match status" value="1"/>
</dbReference>